<keyword evidence="1" id="KW-0472">Membrane</keyword>
<organism evidence="2 3">
    <name type="scientific">Salix udensis</name>
    <dbReference type="NCBI Taxonomy" id="889485"/>
    <lineage>
        <taxon>Eukaryota</taxon>
        <taxon>Viridiplantae</taxon>
        <taxon>Streptophyta</taxon>
        <taxon>Embryophyta</taxon>
        <taxon>Tracheophyta</taxon>
        <taxon>Spermatophyta</taxon>
        <taxon>Magnoliopsida</taxon>
        <taxon>eudicotyledons</taxon>
        <taxon>Gunneridae</taxon>
        <taxon>Pentapetalae</taxon>
        <taxon>rosids</taxon>
        <taxon>fabids</taxon>
        <taxon>Malpighiales</taxon>
        <taxon>Salicaceae</taxon>
        <taxon>Saliceae</taxon>
        <taxon>Salix</taxon>
    </lineage>
</organism>
<comment type="caution">
    <text evidence="2">The sequence shown here is derived from an EMBL/GenBank/DDBJ whole genome shotgun (WGS) entry which is preliminary data.</text>
</comment>
<keyword evidence="1" id="KW-0812">Transmembrane</keyword>
<keyword evidence="1" id="KW-1133">Transmembrane helix</keyword>
<dbReference type="AlphaFoldDB" id="A0AAD6P7E0"/>
<feature type="transmembrane region" description="Helical" evidence="1">
    <location>
        <begin position="6"/>
        <end position="30"/>
    </location>
</feature>
<reference evidence="2 3" key="1">
    <citation type="journal article" date="2023" name="Int. J. Mol. Sci.">
        <title>De Novo Assembly and Annotation of 11 Diverse Shrub Willow (Salix) Genomes Reveals Novel Gene Organization in Sex-Linked Regions.</title>
        <authorList>
            <person name="Hyden B."/>
            <person name="Feng K."/>
            <person name="Yates T.B."/>
            <person name="Jawdy S."/>
            <person name="Cereghino C."/>
            <person name="Smart L.B."/>
            <person name="Muchero W."/>
        </authorList>
    </citation>
    <scope>NUCLEOTIDE SEQUENCE [LARGE SCALE GENOMIC DNA]</scope>
    <source>
        <tissue evidence="2">Shoot tip</tissue>
    </source>
</reference>
<sequence>MLKDELVFLLIPCIITLLNILYLVSCCINLSNICINMIYVLQVIIVRVETNYINI</sequence>
<dbReference type="EMBL" id="JAPFFJ010000010">
    <property type="protein sequence ID" value="KAJ6418573.1"/>
    <property type="molecule type" value="Genomic_DNA"/>
</dbReference>
<evidence type="ECO:0000313" key="3">
    <source>
        <dbReference type="Proteomes" id="UP001162972"/>
    </source>
</evidence>
<keyword evidence="3" id="KW-1185">Reference proteome</keyword>
<evidence type="ECO:0000256" key="1">
    <source>
        <dbReference type="SAM" id="Phobius"/>
    </source>
</evidence>
<gene>
    <name evidence="2" type="ORF">OIU84_001854</name>
</gene>
<protein>
    <submittedName>
        <fullName evidence="2">Uncharacterized protein</fullName>
    </submittedName>
</protein>
<accession>A0AAD6P7E0</accession>
<name>A0AAD6P7E0_9ROSI</name>
<proteinExistence type="predicted"/>
<dbReference type="Proteomes" id="UP001162972">
    <property type="component" value="Chromosome 12"/>
</dbReference>
<evidence type="ECO:0000313" key="2">
    <source>
        <dbReference type="EMBL" id="KAJ6418573.1"/>
    </source>
</evidence>